<dbReference type="GO" id="GO:0030170">
    <property type="term" value="F:pyridoxal phosphate binding"/>
    <property type="evidence" value="ECO:0007669"/>
    <property type="project" value="InterPro"/>
</dbReference>
<evidence type="ECO:0000313" key="2">
    <source>
        <dbReference type="EMBL" id="KAJ9150603.1"/>
    </source>
</evidence>
<protein>
    <submittedName>
        <fullName evidence="2">Molybdenum cofactor sulfurase</fullName>
    </submittedName>
</protein>
<dbReference type="SUPFAM" id="SSF50800">
    <property type="entry name" value="PK beta-barrel domain-like"/>
    <property type="match status" value="1"/>
</dbReference>
<dbReference type="AlphaFoldDB" id="A0AA38VWJ3"/>
<dbReference type="EMBL" id="JANBVN010000069">
    <property type="protein sequence ID" value="KAJ9150603.1"/>
    <property type="molecule type" value="Genomic_DNA"/>
</dbReference>
<dbReference type="Proteomes" id="UP001174691">
    <property type="component" value="Unassembled WGS sequence"/>
</dbReference>
<feature type="domain" description="MOSC" evidence="1">
    <location>
        <begin position="151"/>
        <end position="318"/>
    </location>
</feature>
<reference evidence="2" key="1">
    <citation type="submission" date="2022-07" db="EMBL/GenBank/DDBJ databases">
        <title>Fungi with potential for degradation of polypropylene.</title>
        <authorList>
            <person name="Gostincar C."/>
        </authorList>
    </citation>
    <scope>NUCLEOTIDE SEQUENCE</scope>
    <source>
        <strain evidence="2">EXF-13287</strain>
    </source>
</reference>
<dbReference type="Pfam" id="PF03473">
    <property type="entry name" value="MOSC"/>
    <property type="match status" value="1"/>
</dbReference>
<accession>A0AA38VWJ3</accession>
<dbReference type="Pfam" id="PF03476">
    <property type="entry name" value="MOSC_N"/>
    <property type="match status" value="1"/>
</dbReference>
<dbReference type="InterPro" id="IPR005302">
    <property type="entry name" value="MoCF_Sase_C"/>
</dbReference>
<dbReference type="PANTHER" id="PTHR14237">
    <property type="entry name" value="MOLYBDOPTERIN COFACTOR SULFURASE MOSC"/>
    <property type="match status" value="1"/>
</dbReference>
<dbReference type="PANTHER" id="PTHR14237:SF34">
    <property type="entry name" value="MOSC DOMAIN PROTEIN (AFU_ORTHOLOGUE AFUA_2G07820)"/>
    <property type="match status" value="1"/>
</dbReference>
<evidence type="ECO:0000259" key="1">
    <source>
        <dbReference type="PROSITE" id="PS51340"/>
    </source>
</evidence>
<dbReference type="GO" id="GO:0003824">
    <property type="term" value="F:catalytic activity"/>
    <property type="evidence" value="ECO:0007669"/>
    <property type="project" value="InterPro"/>
</dbReference>
<dbReference type="InterPro" id="IPR005303">
    <property type="entry name" value="MOCOS_middle"/>
</dbReference>
<keyword evidence="3" id="KW-1185">Reference proteome</keyword>
<evidence type="ECO:0000313" key="3">
    <source>
        <dbReference type="Proteomes" id="UP001174691"/>
    </source>
</evidence>
<comment type="caution">
    <text evidence="2">The sequence shown here is derived from an EMBL/GenBank/DDBJ whole genome shotgun (WGS) entry which is preliminary data.</text>
</comment>
<dbReference type="SUPFAM" id="SSF141673">
    <property type="entry name" value="MOSC N-terminal domain-like"/>
    <property type="match status" value="1"/>
</dbReference>
<dbReference type="PROSITE" id="PS51340">
    <property type="entry name" value="MOSC"/>
    <property type="match status" value="1"/>
</dbReference>
<dbReference type="InterPro" id="IPR011037">
    <property type="entry name" value="Pyrv_Knase-like_insert_dom_sf"/>
</dbReference>
<gene>
    <name evidence="2" type="ORF">NKR19_g5198</name>
</gene>
<sequence length="332" mass="37358">MKITRLYVYPIKALRGIELKRADLGAQGIRHDRRFMLFRVLENGDLKKMQLSEVPECALFEQEIAGDESIVVRFHRPASSPRPADRVPQTPLSVPLYPETEGLETVEIDLHGSSARVYRMGDEYSSWFSACFGYEVVFVYIGDGRRPVLGSTLPPQPAPQQRGWLSGVTSYLTGTSQQDSTWLTFTDVAPLMVTTEASLRNVRARISDSPEAVDMYKFRPNIVIDGEDEWAEDFWAELTVNGGDRLLLTANCLRCTSLNVDYDTGRPAAGEVGTVLKKLMKDRRVDKGHKWSPVFGRYAFLADERGFEVSVGDAVDVTGRLKERTTWDWPGL</sequence>
<dbReference type="GO" id="GO:0030151">
    <property type="term" value="F:molybdenum ion binding"/>
    <property type="evidence" value="ECO:0007669"/>
    <property type="project" value="InterPro"/>
</dbReference>
<organism evidence="2 3">
    <name type="scientific">Coniochaeta hoffmannii</name>
    <dbReference type="NCBI Taxonomy" id="91930"/>
    <lineage>
        <taxon>Eukaryota</taxon>
        <taxon>Fungi</taxon>
        <taxon>Dikarya</taxon>
        <taxon>Ascomycota</taxon>
        <taxon>Pezizomycotina</taxon>
        <taxon>Sordariomycetes</taxon>
        <taxon>Sordariomycetidae</taxon>
        <taxon>Coniochaetales</taxon>
        <taxon>Coniochaetaceae</taxon>
        <taxon>Coniochaeta</taxon>
    </lineage>
</organism>
<name>A0AA38VWJ3_9PEZI</name>
<proteinExistence type="predicted"/>